<evidence type="ECO:0000313" key="6">
    <source>
        <dbReference type="Proteomes" id="UP000294919"/>
    </source>
</evidence>
<dbReference type="InterPro" id="IPR010982">
    <property type="entry name" value="Lambda_DNA-bd_dom_sf"/>
</dbReference>
<sequence>MATVEDVVEKSGISRSTVFRFLNGNKVRESSKKLIIQAMEELNYKVDEINKHRNFIIEISISQNYDEFQGFSQVVQGVMESAEKSDVLVQLARRVGKQIDEDYAKWDYNQTKGVIVVGKNKEDELKEGRILAEKGIPHIFINRELTGKEINFVSVDLEKGAYDIVNYLIRKGHRKILAIGNPDEFLVDENKLSGYKKALRDNGIPLDEKFFYKVPGKIEWENTVKKVLTSNDIPDAYFGLCDSDSVKFISIARSLGYEVPRNISVVGMDNIDISKYSFPTVTTVGVPFKQMGMVSVEQMIHLFNQDYSNVKIVLDYELIERDSVENIE</sequence>
<comment type="caution">
    <text evidence="5">The sequence shown here is derived from an EMBL/GenBank/DDBJ whole genome shotgun (WGS) entry which is preliminary data.</text>
</comment>
<dbReference type="Pfam" id="PF13377">
    <property type="entry name" value="Peripla_BP_3"/>
    <property type="match status" value="1"/>
</dbReference>
<proteinExistence type="predicted"/>
<dbReference type="SUPFAM" id="SSF47413">
    <property type="entry name" value="lambda repressor-like DNA-binding domains"/>
    <property type="match status" value="1"/>
</dbReference>
<evidence type="ECO:0000259" key="4">
    <source>
        <dbReference type="SMART" id="SM00354"/>
    </source>
</evidence>
<keyword evidence="1" id="KW-0805">Transcription regulation</keyword>
<keyword evidence="3" id="KW-0804">Transcription</keyword>
<dbReference type="PANTHER" id="PTHR30146">
    <property type="entry name" value="LACI-RELATED TRANSCRIPTIONAL REPRESSOR"/>
    <property type="match status" value="1"/>
</dbReference>
<dbReference type="GO" id="GO:0000976">
    <property type="term" value="F:transcription cis-regulatory region binding"/>
    <property type="evidence" value="ECO:0007669"/>
    <property type="project" value="TreeGrafter"/>
</dbReference>
<dbReference type="Pfam" id="PF00356">
    <property type="entry name" value="LacI"/>
    <property type="match status" value="1"/>
</dbReference>
<protein>
    <submittedName>
        <fullName evidence="5">LacI family transcriptional regulator</fullName>
    </submittedName>
</protein>
<keyword evidence="6" id="KW-1185">Reference proteome</keyword>
<organism evidence="5 6">
    <name type="scientific">Marinisporobacter balticus</name>
    <dbReference type="NCBI Taxonomy" id="2018667"/>
    <lineage>
        <taxon>Bacteria</taxon>
        <taxon>Bacillati</taxon>
        <taxon>Bacillota</taxon>
        <taxon>Clostridia</taxon>
        <taxon>Peptostreptococcales</taxon>
        <taxon>Thermotaleaceae</taxon>
        <taxon>Marinisporobacter</taxon>
    </lineage>
</organism>
<reference evidence="5 6" key="1">
    <citation type="submission" date="2019-03" db="EMBL/GenBank/DDBJ databases">
        <title>Genomic Encyclopedia of Type Strains, Phase IV (KMG-IV): sequencing the most valuable type-strain genomes for metagenomic binning, comparative biology and taxonomic classification.</title>
        <authorList>
            <person name="Goeker M."/>
        </authorList>
    </citation>
    <scope>NUCLEOTIDE SEQUENCE [LARGE SCALE GENOMIC DNA]</scope>
    <source>
        <strain evidence="5 6">DSM 102940</strain>
    </source>
</reference>
<gene>
    <name evidence="5" type="ORF">EV214_11226</name>
</gene>
<dbReference type="Proteomes" id="UP000294919">
    <property type="component" value="Unassembled WGS sequence"/>
</dbReference>
<dbReference type="Gene3D" id="1.10.260.40">
    <property type="entry name" value="lambda repressor-like DNA-binding domains"/>
    <property type="match status" value="1"/>
</dbReference>
<evidence type="ECO:0000256" key="2">
    <source>
        <dbReference type="ARBA" id="ARBA00023125"/>
    </source>
</evidence>
<dbReference type="InterPro" id="IPR046335">
    <property type="entry name" value="LacI/GalR-like_sensor"/>
</dbReference>
<dbReference type="PANTHER" id="PTHR30146:SF109">
    <property type="entry name" value="HTH-TYPE TRANSCRIPTIONAL REGULATOR GALS"/>
    <property type="match status" value="1"/>
</dbReference>
<dbReference type="SMART" id="SM00354">
    <property type="entry name" value="HTH_LACI"/>
    <property type="match status" value="1"/>
</dbReference>
<keyword evidence="2" id="KW-0238">DNA-binding</keyword>
<dbReference type="Gene3D" id="3.40.50.2300">
    <property type="match status" value="2"/>
</dbReference>
<evidence type="ECO:0000256" key="3">
    <source>
        <dbReference type="ARBA" id="ARBA00023163"/>
    </source>
</evidence>
<evidence type="ECO:0000313" key="5">
    <source>
        <dbReference type="EMBL" id="TCO74549.1"/>
    </source>
</evidence>
<accession>A0A4R2KTX8</accession>
<name>A0A4R2KTX8_9FIRM</name>
<dbReference type="CDD" id="cd06267">
    <property type="entry name" value="PBP1_LacI_sugar_binding-like"/>
    <property type="match status" value="1"/>
</dbReference>
<dbReference type="InterPro" id="IPR028082">
    <property type="entry name" value="Peripla_BP_I"/>
</dbReference>
<feature type="domain" description="HTH lacI-type" evidence="4">
    <location>
        <begin position="1"/>
        <end position="65"/>
    </location>
</feature>
<dbReference type="InterPro" id="IPR000843">
    <property type="entry name" value="HTH_LacI"/>
</dbReference>
<dbReference type="CDD" id="cd01392">
    <property type="entry name" value="HTH_LacI"/>
    <property type="match status" value="1"/>
</dbReference>
<dbReference type="SUPFAM" id="SSF53822">
    <property type="entry name" value="Periplasmic binding protein-like I"/>
    <property type="match status" value="1"/>
</dbReference>
<evidence type="ECO:0000256" key="1">
    <source>
        <dbReference type="ARBA" id="ARBA00023015"/>
    </source>
</evidence>
<dbReference type="RefSeq" id="WP_132245253.1">
    <property type="nucleotide sequence ID" value="NZ_SLWV01000012.1"/>
</dbReference>
<dbReference type="EMBL" id="SLWV01000012">
    <property type="protein sequence ID" value="TCO74549.1"/>
    <property type="molecule type" value="Genomic_DNA"/>
</dbReference>
<dbReference type="AlphaFoldDB" id="A0A4R2KTX8"/>
<dbReference type="GO" id="GO:0003700">
    <property type="term" value="F:DNA-binding transcription factor activity"/>
    <property type="evidence" value="ECO:0007669"/>
    <property type="project" value="TreeGrafter"/>
</dbReference>
<dbReference type="OrthoDB" id="9784962at2"/>